<keyword evidence="5" id="KW-1185">Reference proteome</keyword>
<feature type="region of interest" description="Disordered" evidence="1">
    <location>
        <begin position="692"/>
        <end position="732"/>
    </location>
</feature>
<feature type="transmembrane region" description="Helical" evidence="2">
    <location>
        <begin position="309"/>
        <end position="330"/>
    </location>
</feature>
<reference evidence="4" key="2">
    <citation type="submission" date="2020-08" db="EMBL/GenBank/DDBJ databases">
        <title>Plant Genome Project.</title>
        <authorList>
            <person name="Zhang R.-G."/>
        </authorList>
    </citation>
    <scope>NUCLEOTIDE SEQUENCE</scope>
    <source>
        <strain evidence="4">Huo1</strain>
        <tissue evidence="4">Leaf</tissue>
    </source>
</reference>
<feature type="domain" description="J" evidence="3">
    <location>
        <begin position="439"/>
        <end position="506"/>
    </location>
</feature>
<dbReference type="InterPro" id="IPR032843">
    <property type="entry name" value="Jiv"/>
</dbReference>
<feature type="transmembrane region" description="Helical" evidence="2">
    <location>
        <begin position="250"/>
        <end position="270"/>
    </location>
</feature>
<feature type="compositionally biased region" description="Basic and acidic residues" evidence="1">
    <location>
        <begin position="1"/>
        <end position="23"/>
    </location>
</feature>
<feature type="compositionally biased region" description="Polar residues" evidence="1">
    <location>
        <begin position="377"/>
        <end position="402"/>
    </location>
</feature>
<feature type="compositionally biased region" description="Polar residues" evidence="1">
    <location>
        <begin position="415"/>
        <end position="424"/>
    </location>
</feature>
<evidence type="ECO:0000256" key="2">
    <source>
        <dbReference type="SAM" id="Phobius"/>
    </source>
</evidence>
<dbReference type="CDD" id="cd06257">
    <property type="entry name" value="DnaJ"/>
    <property type="match status" value="1"/>
</dbReference>
<dbReference type="SUPFAM" id="SSF46565">
    <property type="entry name" value="Chaperone J-domain"/>
    <property type="match status" value="1"/>
</dbReference>
<dbReference type="InterPro" id="IPR018253">
    <property type="entry name" value="DnaJ_domain_CS"/>
</dbReference>
<dbReference type="SMART" id="SM00271">
    <property type="entry name" value="DnaJ"/>
    <property type="match status" value="1"/>
</dbReference>
<dbReference type="Pfam" id="PF00226">
    <property type="entry name" value="DnaJ"/>
    <property type="match status" value="1"/>
</dbReference>
<protein>
    <recommendedName>
        <fullName evidence="3">J domain-containing protein</fullName>
    </recommendedName>
</protein>
<proteinExistence type="predicted"/>
<sequence>MARKEKQQKNGLDQRPRNRKAEVSDPATSPLATKDGGNTNNEEMKLGKELPNGTHSEHFTKNTNDVDSAQDGKNSKKKSRKSQSKDRKSADETVTGPAVSSNDNIEVEKSGASTAEASNVGDGSDMPHNDFNNVNGVDDSVGGLGREEGLGNVEYPETAVFKFIRTAALSVARSSASWVERHKPTFAVLKSDILNGCDHVRTKIQHSKPIIFRWIRHIGNIMLLLFMVWLDCTVRGMDSFLRMGTTSFFLILWCSVLSVIAMAGLGKFLLTLIIAMTVRFGLFLGFTLAIVMSGLIIFLWFYGSFWTTGLIIFLGGLAFMTTHDRLALFITSVYSMYCAWNYVGWLGLVLGLNLSFISSDALLFLLRNIINEQGTAHSNPEQTTGFQGQTPFHPNESLPTDNGSGGHRADRSPGMPSTSGSDSEMTSEDEVVRLLNCADHYAALGLSRFENIDASVIKREYRKKAMLVHPDKNMGDEKAVEAFKKLQNAYEVLLDSFKRKEYDDELRRQELLNYFRKFQNTSPQNQGHGSFKSRFGRPENGDDPLRESRQIACRKCGHFHNWVFTNKLKVKARWCQECKDFHQAKDGDGWVEQSSQPFFFGMLQQVESPSAYVCAGGKVYDATEWYICQGMRCPVNTHKPSFHVNTSVVSKNAQAKGTVPGQRGGMPAPNMEETMSEEEFLEWLQNAMQSGMFENFGGTTSESPSGSNSKSDSSGGGTNSSSKRKKKGKKAW</sequence>
<dbReference type="Proteomes" id="UP000298416">
    <property type="component" value="Unassembled WGS sequence"/>
</dbReference>
<evidence type="ECO:0000313" key="4">
    <source>
        <dbReference type="EMBL" id="KAG6428274.1"/>
    </source>
</evidence>
<dbReference type="PROSITE" id="PS50076">
    <property type="entry name" value="DNAJ_2"/>
    <property type="match status" value="1"/>
</dbReference>
<feature type="region of interest" description="Disordered" evidence="1">
    <location>
        <begin position="652"/>
        <end position="676"/>
    </location>
</feature>
<organism evidence="4">
    <name type="scientific">Salvia splendens</name>
    <name type="common">Scarlet sage</name>
    <dbReference type="NCBI Taxonomy" id="180675"/>
    <lineage>
        <taxon>Eukaryota</taxon>
        <taxon>Viridiplantae</taxon>
        <taxon>Streptophyta</taxon>
        <taxon>Embryophyta</taxon>
        <taxon>Tracheophyta</taxon>
        <taxon>Spermatophyta</taxon>
        <taxon>Magnoliopsida</taxon>
        <taxon>eudicotyledons</taxon>
        <taxon>Gunneridae</taxon>
        <taxon>Pentapetalae</taxon>
        <taxon>asterids</taxon>
        <taxon>lamiids</taxon>
        <taxon>Lamiales</taxon>
        <taxon>Lamiaceae</taxon>
        <taxon>Nepetoideae</taxon>
        <taxon>Mentheae</taxon>
        <taxon>Salviinae</taxon>
        <taxon>Salvia</taxon>
        <taxon>Salvia subgen. Calosphace</taxon>
        <taxon>core Calosphace</taxon>
    </lineage>
</organism>
<gene>
    <name evidence="4" type="ORF">SASPL_112525</name>
</gene>
<keyword evidence="2" id="KW-0472">Membrane</keyword>
<name>A0A8X8YBC9_SALSN</name>
<feature type="region of interest" description="Disordered" evidence="1">
    <location>
        <begin position="377"/>
        <end position="426"/>
    </location>
</feature>
<dbReference type="PRINTS" id="PR00625">
    <property type="entry name" value="JDOMAIN"/>
</dbReference>
<feature type="transmembrane region" description="Helical" evidence="2">
    <location>
        <begin position="342"/>
        <end position="366"/>
    </location>
</feature>
<dbReference type="Pfam" id="PF14901">
    <property type="entry name" value="Jiv90"/>
    <property type="match status" value="1"/>
</dbReference>
<dbReference type="PANTHER" id="PTHR45270">
    <property type="entry name" value="OS03G0832900 PROTEIN"/>
    <property type="match status" value="1"/>
</dbReference>
<feature type="compositionally biased region" description="Low complexity" evidence="1">
    <location>
        <begin position="697"/>
        <end position="713"/>
    </location>
</feature>
<dbReference type="InterPro" id="IPR001623">
    <property type="entry name" value="DnaJ_domain"/>
</dbReference>
<dbReference type="AlphaFoldDB" id="A0A8X8YBC9"/>
<keyword evidence="2" id="KW-1133">Transmembrane helix</keyword>
<feature type="region of interest" description="Disordered" evidence="1">
    <location>
        <begin position="1"/>
        <end position="133"/>
    </location>
</feature>
<dbReference type="Gene3D" id="1.10.287.110">
    <property type="entry name" value="DnaJ domain"/>
    <property type="match status" value="1"/>
</dbReference>
<dbReference type="InterPro" id="IPR036869">
    <property type="entry name" value="J_dom_sf"/>
</dbReference>
<dbReference type="PROSITE" id="PS00636">
    <property type="entry name" value="DNAJ_1"/>
    <property type="match status" value="1"/>
</dbReference>
<evidence type="ECO:0000256" key="1">
    <source>
        <dbReference type="SAM" id="MobiDB-lite"/>
    </source>
</evidence>
<dbReference type="EMBL" id="PNBA02000004">
    <property type="protein sequence ID" value="KAG6428274.1"/>
    <property type="molecule type" value="Genomic_DNA"/>
</dbReference>
<accession>A0A8X8YBC9</accession>
<evidence type="ECO:0000313" key="5">
    <source>
        <dbReference type="Proteomes" id="UP000298416"/>
    </source>
</evidence>
<feature type="transmembrane region" description="Helical" evidence="2">
    <location>
        <begin position="282"/>
        <end position="303"/>
    </location>
</feature>
<feature type="compositionally biased region" description="Polar residues" evidence="1">
    <location>
        <begin position="26"/>
        <end position="41"/>
    </location>
</feature>
<feature type="region of interest" description="Disordered" evidence="1">
    <location>
        <begin position="520"/>
        <end position="542"/>
    </location>
</feature>
<dbReference type="PANTHER" id="PTHR45270:SF4">
    <property type="entry name" value="CHAPERONE DNAJ-DOMAIN SUPERFAMILY PROTEIN"/>
    <property type="match status" value="1"/>
</dbReference>
<keyword evidence="2" id="KW-0812">Transmembrane</keyword>
<feature type="compositionally biased region" description="Basic residues" evidence="1">
    <location>
        <begin position="722"/>
        <end position="732"/>
    </location>
</feature>
<feature type="transmembrane region" description="Helical" evidence="2">
    <location>
        <begin position="211"/>
        <end position="230"/>
    </location>
</feature>
<evidence type="ECO:0000259" key="3">
    <source>
        <dbReference type="PROSITE" id="PS50076"/>
    </source>
</evidence>
<comment type="caution">
    <text evidence="4">The sequence shown here is derived from an EMBL/GenBank/DDBJ whole genome shotgun (WGS) entry which is preliminary data.</text>
</comment>
<reference evidence="4" key="1">
    <citation type="submission" date="2018-01" db="EMBL/GenBank/DDBJ databases">
        <authorList>
            <person name="Mao J.F."/>
        </authorList>
    </citation>
    <scope>NUCLEOTIDE SEQUENCE</scope>
    <source>
        <strain evidence="4">Huo1</strain>
        <tissue evidence="4">Leaf</tissue>
    </source>
</reference>